<accession>A0AAD5C0M9</accession>
<dbReference type="Proteomes" id="UP001206925">
    <property type="component" value="Unassembled WGS sequence"/>
</dbReference>
<dbReference type="PANTHER" id="PTHR27003">
    <property type="entry name" value="OS07G0166700 PROTEIN"/>
    <property type="match status" value="1"/>
</dbReference>
<sequence length="463" mass="53277">LGPSRNSKTYETHILSLIPKTGDVRFPATVTASSHLLLSRNVKISDVNIGTKYRANNKIFVNTFIITHAISEEKHYPLGFPKILQKLKLSLPNQKTCDVRFLATYAIRRSVQYSWLLLVFTLVNASIMSSSYKDMDFVDYLYLLKIPIEEIKLATNNFADENLLTRGTSYQVYKGQLSQQSGDLINIVARKSRQLSIVGNELAVLTDLNHKNIVSVFKWTVDEDETTIINKYEANESLNKHISSPTLTWMQRLRICVGVAHTLGYLHHDAYENYHVIHGNIKSSKILLDHNWEPKLHGFGFAVELRKHELHLTSNYNRSLHHMDPAYEDTRGFNHKSDIFSFGVLLFEVLFGREASIPNNDNWSFAQLARSHYEEGKLDNLIDPDIRKQMNLQSFNIFADIAYHCIMEQRSKRPDMNKIRTRLDRALELQQKHEQSTVVAVEGTTSNHLKVIVTPRPMLQQEI</sequence>
<gene>
    <name evidence="2" type="ORF">M8C21_027235</name>
</gene>
<proteinExistence type="predicted"/>
<dbReference type="EMBL" id="JAMZMK010010358">
    <property type="protein sequence ID" value="KAI7731914.1"/>
    <property type="molecule type" value="Genomic_DNA"/>
</dbReference>
<dbReference type="InterPro" id="IPR045272">
    <property type="entry name" value="ANXUR1/2-like"/>
</dbReference>
<dbReference type="PROSITE" id="PS50011">
    <property type="entry name" value="PROTEIN_KINASE_DOM"/>
    <property type="match status" value="1"/>
</dbReference>
<evidence type="ECO:0000313" key="3">
    <source>
        <dbReference type="Proteomes" id="UP001206925"/>
    </source>
</evidence>
<dbReference type="Gene3D" id="1.10.510.10">
    <property type="entry name" value="Transferase(Phosphotransferase) domain 1"/>
    <property type="match status" value="1"/>
</dbReference>
<dbReference type="SUPFAM" id="SSF56112">
    <property type="entry name" value="Protein kinase-like (PK-like)"/>
    <property type="match status" value="1"/>
</dbReference>
<dbReference type="Pfam" id="PF07714">
    <property type="entry name" value="PK_Tyr_Ser-Thr"/>
    <property type="match status" value="1"/>
</dbReference>
<comment type="caution">
    <text evidence="2">The sequence shown here is derived from an EMBL/GenBank/DDBJ whole genome shotgun (WGS) entry which is preliminary data.</text>
</comment>
<evidence type="ECO:0000313" key="2">
    <source>
        <dbReference type="EMBL" id="KAI7731914.1"/>
    </source>
</evidence>
<dbReference type="InterPro" id="IPR011009">
    <property type="entry name" value="Kinase-like_dom_sf"/>
</dbReference>
<organism evidence="2 3">
    <name type="scientific">Ambrosia artemisiifolia</name>
    <name type="common">Common ragweed</name>
    <dbReference type="NCBI Taxonomy" id="4212"/>
    <lineage>
        <taxon>Eukaryota</taxon>
        <taxon>Viridiplantae</taxon>
        <taxon>Streptophyta</taxon>
        <taxon>Embryophyta</taxon>
        <taxon>Tracheophyta</taxon>
        <taxon>Spermatophyta</taxon>
        <taxon>Magnoliopsida</taxon>
        <taxon>eudicotyledons</taxon>
        <taxon>Gunneridae</taxon>
        <taxon>Pentapetalae</taxon>
        <taxon>asterids</taxon>
        <taxon>campanulids</taxon>
        <taxon>Asterales</taxon>
        <taxon>Asteraceae</taxon>
        <taxon>Asteroideae</taxon>
        <taxon>Heliantheae alliance</taxon>
        <taxon>Heliantheae</taxon>
        <taxon>Ambrosia</taxon>
    </lineage>
</organism>
<feature type="non-terminal residue" evidence="2">
    <location>
        <position position="1"/>
    </location>
</feature>
<reference evidence="2" key="1">
    <citation type="submission" date="2022-06" db="EMBL/GenBank/DDBJ databases">
        <title>Uncovering the hologenomic basis of an extraordinary plant invasion.</title>
        <authorList>
            <person name="Bieker V.C."/>
            <person name="Martin M.D."/>
            <person name="Gilbert T."/>
            <person name="Hodgins K."/>
            <person name="Battlay P."/>
            <person name="Petersen B."/>
            <person name="Wilson J."/>
        </authorList>
    </citation>
    <scope>NUCLEOTIDE SEQUENCE</scope>
    <source>
        <strain evidence="2">AA19_3_7</strain>
        <tissue evidence="2">Leaf</tissue>
    </source>
</reference>
<dbReference type="InterPro" id="IPR001245">
    <property type="entry name" value="Ser-Thr/Tyr_kinase_cat_dom"/>
</dbReference>
<dbReference type="GO" id="GO:0004714">
    <property type="term" value="F:transmembrane receptor protein tyrosine kinase activity"/>
    <property type="evidence" value="ECO:0007669"/>
    <property type="project" value="InterPro"/>
</dbReference>
<dbReference type="InterPro" id="IPR000719">
    <property type="entry name" value="Prot_kinase_dom"/>
</dbReference>
<protein>
    <recommendedName>
        <fullName evidence="1">Protein kinase domain-containing protein</fullName>
    </recommendedName>
</protein>
<dbReference type="GO" id="GO:0005886">
    <property type="term" value="C:plasma membrane"/>
    <property type="evidence" value="ECO:0007669"/>
    <property type="project" value="TreeGrafter"/>
</dbReference>
<name>A0AAD5C0M9_AMBAR</name>
<dbReference type="PANTHER" id="PTHR27003:SF383">
    <property type="entry name" value="TYROSINE-PROTEIN KINASE, NON-RECEPTOR JAK_TYK2-RELATED"/>
    <property type="match status" value="1"/>
</dbReference>
<dbReference type="GO" id="GO:0009506">
    <property type="term" value="C:plasmodesma"/>
    <property type="evidence" value="ECO:0007669"/>
    <property type="project" value="TreeGrafter"/>
</dbReference>
<evidence type="ECO:0000259" key="1">
    <source>
        <dbReference type="PROSITE" id="PS50011"/>
    </source>
</evidence>
<keyword evidence="3" id="KW-1185">Reference proteome</keyword>
<feature type="domain" description="Protein kinase" evidence="1">
    <location>
        <begin position="158"/>
        <end position="427"/>
    </location>
</feature>
<dbReference type="Gene3D" id="3.30.200.20">
    <property type="entry name" value="Phosphorylase Kinase, domain 1"/>
    <property type="match status" value="1"/>
</dbReference>
<dbReference type="AlphaFoldDB" id="A0AAD5C0M9"/>
<dbReference type="GO" id="GO:0005524">
    <property type="term" value="F:ATP binding"/>
    <property type="evidence" value="ECO:0007669"/>
    <property type="project" value="InterPro"/>
</dbReference>